<dbReference type="InterPro" id="IPR015424">
    <property type="entry name" value="PyrdxlP-dep_Trfase"/>
</dbReference>
<dbReference type="PANTHER" id="PTHR21152:SF40">
    <property type="entry name" value="ALANINE--GLYOXYLATE AMINOTRANSFERASE"/>
    <property type="match status" value="1"/>
</dbReference>
<comment type="cofactor">
    <cofactor evidence="1 5 7">
        <name>pyridoxal 5'-phosphate</name>
        <dbReference type="ChEBI" id="CHEBI:597326"/>
    </cofactor>
</comment>
<feature type="domain" description="Aminotransferase class V" evidence="8">
    <location>
        <begin position="65"/>
        <end position="323"/>
    </location>
</feature>
<dbReference type="InterPro" id="IPR024169">
    <property type="entry name" value="SP_NH2Trfase/AEP_transaminase"/>
</dbReference>
<gene>
    <name evidence="9" type="ORF">comes_17820</name>
</gene>
<keyword evidence="9" id="KW-0808">Transferase</keyword>
<evidence type="ECO:0000256" key="2">
    <source>
        <dbReference type="ARBA" id="ARBA00009236"/>
    </source>
</evidence>
<evidence type="ECO:0000313" key="10">
    <source>
        <dbReference type="Proteomes" id="UP001145109"/>
    </source>
</evidence>
<evidence type="ECO:0000256" key="6">
    <source>
        <dbReference type="RuleBase" id="RU004075"/>
    </source>
</evidence>
<protein>
    <submittedName>
        <fullName evidence="9">Aminotransferase</fullName>
    </submittedName>
</protein>
<evidence type="ECO:0000259" key="8">
    <source>
        <dbReference type="Pfam" id="PF00266"/>
    </source>
</evidence>
<dbReference type="PROSITE" id="PS00595">
    <property type="entry name" value="AA_TRANSFER_CLASS_5"/>
    <property type="match status" value="1"/>
</dbReference>
<dbReference type="Gene3D" id="3.90.1150.10">
    <property type="entry name" value="Aspartate Aminotransferase, domain 1"/>
    <property type="match status" value="1"/>
</dbReference>
<accession>A0AA37V6I5</accession>
<evidence type="ECO:0000256" key="3">
    <source>
        <dbReference type="ARBA" id="ARBA00022898"/>
    </source>
</evidence>
<dbReference type="GO" id="GO:0008453">
    <property type="term" value="F:alanine-glyoxylate transaminase activity"/>
    <property type="evidence" value="ECO:0007669"/>
    <property type="project" value="TreeGrafter"/>
</dbReference>
<organism evidence="9 10">
    <name type="scientific">Coprococcus comes</name>
    <dbReference type="NCBI Taxonomy" id="410072"/>
    <lineage>
        <taxon>Bacteria</taxon>
        <taxon>Bacillati</taxon>
        <taxon>Bacillota</taxon>
        <taxon>Clostridia</taxon>
        <taxon>Lachnospirales</taxon>
        <taxon>Lachnospiraceae</taxon>
        <taxon>Coprococcus</taxon>
    </lineage>
</organism>
<dbReference type="InterPro" id="IPR020578">
    <property type="entry name" value="Aminotrans_V_PyrdxlP_BS"/>
</dbReference>
<dbReference type="PIRSF" id="PIRSF000524">
    <property type="entry name" value="SPT"/>
    <property type="match status" value="1"/>
</dbReference>
<dbReference type="AlphaFoldDB" id="A0AA37V6I5"/>
<dbReference type="Gene3D" id="3.40.640.10">
    <property type="entry name" value="Type I PLP-dependent aspartate aminotransferase-like (Major domain)"/>
    <property type="match status" value="1"/>
</dbReference>
<dbReference type="InterPro" id="IPR015422">
    <property type="entry name" value="PyrdxlP-dep_Trfase_small"/>
</dbReference>
<dbReference type="Proteomes" id="UP001145109">
    <property type="component" value="Unassembled WGS sequence"/>
</dbReference>
<dbReference type="Pfam" id="PF00266">
    <property type="entry name" value="Aminotran_5"/>
    <property type="match status" value="1"/>
</dbReference>
<feature type="modified residue" description="N6-(pyridoxal phosphate)lysine" evidence="5">
    <location>
        <position position="189"/>
    </location>
</feature>
<keyword evidence="9" id="KW-0032">Aminotransferase</keyword>
<dbReference type="InterPro" id="IPR015421">
    <property type="entry name" value="PyrdxlP-dep_Trfase_major"/>
</dbReference>
<dbReference type="EMBL" id="BSCI01000009">
    <property type="protein sequence ID" value="GLG87237.1"/>
    <property type="molecule type" value="Genomic_DNA"/>
</dbReference>
<feature type="binding site" evidence="4">
    <location>
        <position position="333"/>
    </location>
    <ligand>
        <name>substrate</name>
    </ligand>
</feature>
<dbReference type="GO" id="GO:0004760">
    <property type="term" value="F:L-serine-pyruvate transaminase activity"/>
    <property type="evidence" value="ECO:0007669"/>
    <property type="project" value="TreeGrafter"/>
</dbReference>
<dbReference type="GO" id="GO:0019265">
    <property type="term" value="P:glycine biosynthetic process, by transamination of glyoxylate"/>
    <property type="evidence" value="ECO:0007669"/>
    <property type="project" value="TreeGrafter"/>
</dbReference>
<dbReference type="PANTHER" id="PTHR21152">
    <property type="entry name" value="AMINOTRANSFERASE CLASS V"/>
    <property type="match status" value="1"/>
</dbReference>
<dbReference type="InterPro" id="IPR000192">
    <property type="entry name" value="Aminotrans_V_dom"/>
</dbReference>
<evidence type="ECO:0000256" key="5">
    <source>
        <dbReference type="PIRSR" id="PIRSR000524-50"/>
    </source>
</evidence>
<evidence type="ECO:0000256" key="1">
    <source>
        <dbReference type="ARBA" id="ARBA00001933"/>
    </source>
</evidence>
<keyword evidence="3 5" id="KW-0663">Pyridoxal phosphate</keyword>
<comment type="caution">
    <text evidence="9">The sequence shown here is derived from an EMBL/GenBank/DDBJ whole genome shotgun (WGS) entry which is preliminary data.</text>
</comment>
<evidence type="ECO:0000313" key="9">
    <source>
        <dbReference type="EMBL" id="GLG87237.1"/>
    </source>
</evidence>
<comment type="similarity">
    <text evidence="2 6">Belongs to the class-V pyridoxal-phosphate-dependent aminotransferase family.</text>
</comment>
<name>A0AA37V6I5_9FIRM</name>
<dbReference type="RefSeq" id="WP_055248479.1">
    <property type="nucleotide sequence ID" value="NZ_BSCI01000009.1"/>
</dbReference>
<evidence type="ECO:0000256" key="7">
    <source>
        <dbReference type="RuleBase" id="RU004504"/>
    </source>
</evidence>
<dbReference type="SUPFAM" id="SSF53383">
    <property type="entry name" value="PLP-dependent transferases"/>
    <property type="match status" value="1"/>
</dbReference>
<proteinExistence type="inferred from homology"/>
<sequence>MSKILLGVGPTKINKDALREFRGDIELCRTDFSRNLVKNQVQKLNYFFGENRYSFAIPGSGSVGMEACLSNLLQSGDVIVVGVAGIFGWRIVEMAKRLGVQVLVVEADLGKGVQLEKIIELLRHYKVKLVCLVHLETSVGVLQNLDSGFSNFLKERGTLLLLDVVASYGGIELELDKWGVDIAYASTQKCLSAPSGLALISYNDNARREIEKNAQKVNWCYDFSNIYRHISEGVYPYTTPLFLLNVLDSILNYIMKFGKETYINKQRHSGTRVKEIFESIGLKMLPESIWEAPQVKVFYTPPELDSYKIINVLEEYGIEISPGIGKLKHSIIRLGTMGTAANTNELEYLDEIVHAKIKALL</sequence>
<reference evidence="9" key="2">
    <citation type="submission" date="2022-11" db="EMBL/GenBank/DDBJ databases">
        <title>Draft genome sequence of Coprococcus comes strain 31264.</title>
        <authorList>
            <person name="Hisatomi A."/>
            <person name="Ohkuma M."/>
            <person name="Sakamoto M."/>
        </authorList>
    </citation>
    <scope>NUCLEOTIDE SEQUENCE</scope>
    <source>
        <strain evidence="9">JCM 31264</strain>
    </source>
</reference>
<evidence type="ECO:0000256" key="4">
    <source>
        <dbReference type="PIRSR" id="PIRSR000524-1"/>
    </source>
</evidence>
<reference evidence="9" key="1">
    <citation type="submission" date="2022-09" db="EMBL/GenBank/DDBJ databases">
        <title>Draft genome sequence of Coprococcus comes strain 31264.</title>
        <authorList>
            <person name="Atsushi H."/>
            <person name="Moriya O."/>
            <person name="Mitsuo S."/>
        </authorList>
    </citation>
    <scope>NUCLEOTIDE SEQUENCE</scope>
    <source>
        <strain evidence="9">JCM 31264</strain>
    </source>
</reference>